<accession>A0ABZ1PKW4</accession>
<dbReference type="Proteomes" id="UP001346877">
    <property type="component" value="Chromosome"/>
</dbReference>
<sequence>MPRRMLSESHTVLVIVAVALSVGGYALGRVVAWPVERAQTAVVDRFAAPVSMPPLPTPPHYPLSTPLAMSSPSGGTVGGARFVADEAAPLGEPGLPVAALVPRGTEWRCLVFSLPGTGAASTAEWECSEGAADTTGQTTSLRVLLAPCPPPCGAGARARLRPPFVDPSAWAVDDSTWLADLLSPPDWMGRRTLHLMMEHVWAAPPGSLGLGSPAQTLYVAARVENWPDDRPTAEKIINGLRSQM</sequence>
<reference evidence="1 2" key="1">
    <citation type="submission" date="2022-10" db="EMBL/GenBank/DDBJ databases">
        <title>The complete genomes of actinobacterial strains from the NBC collection.</title>
        <authorList>
            <person name="Joergensen T.S."/>
            <person name="Alvarez Arevalo M."/>
            <person name="Sterndorff E.B."/>
            <person name="Faurdal D."/>
            <person name="Vuksanovic O."/>
            <person name="Mourched A.-S."/>
            <person name="Charusanti P."/>
            <person name="Shaw S."/>
            <person name="Blin K."/>
            <person name="Weber T."/>
        </authorList>
    </citation>
    <scope>NUCLEOTIDE SEQUENCE [LARGE SCALE GENOMIC DNA]</scope>
    <source>
        <strain evidence="1 2">NBC_00396</strain>
    </source>
</reference>
<organism evidence="1 2">
    <name type="scientific">Micromonospora zamorensis</name>
    <dbReference type="NCBI Taxonomy" id="709883"/>
    <lineage>
        <taxon>Bacteria</taxon>
        <taxon>Bacillati</taxon>
        <taxon>Actinomycetota</taxon>
        <taxon>Actinomycetes</taxon>
        <taxon>Micromonosporales</taxon>
        <taxon>Micromonosporaceae</taxon>
        <taxon>Micromonospora</taxon>
    </lineage>
</organism>
<dbReference type="EMBL" id="CP107941">
    <property type="protein sequence ID" value="WUI84431.1"/>
    <property type="molecule type" value="Genomic_DNA"/>
</dbReference>
<evidence type="ECO:0000313" key="2">
    <source>
        <dbReference type="Proteomes" id="UP001346877"/>
    </source>
</evidence>
<name>A0ABZ1PKW4_9ACTN</name>
<keyword evidence="2" id="KW-1185">Reference proteome</keyword>
<dbReference type="RefSeq" id="WP_328374414.1">
    <property type="nucleotide sequence ID" value="NZ_CP107941.1"/>
</dbReference>
<evidence type="ECO:0000313" key="1">
    <source>
        <dbReference type="EMBL" id="WUI84431.1"/>
    </source>
</evidence>
<proteinExistence type="predicted"/>
<protein>
    <submittedName>
        <fullName evidence="1">Uncharacterized protein</fullName>
    </submittedName>
</protein>
<gene>
    <name evidence="1" type="ORF">OG375_08970</name>
</gene>